<accession>A0A3B0UYH8</accession>
<organism evidence="1">
    <name type="scientific">hydrothermal vent metagenome</name>
    <dbReference type="NCBI Taxonomy" id="652676"/>
    <lineage>
        <taxon>unclassified sequences</taxon>
        <taxon>metagenomes</taxon>
        <taxon>ecological metagenomes</taxon>
    </lineage>
</organism>
<protein>
    <submittedName>
        <fullName evidence="1">Uncharacterized protein</fullName>
    </submittedName>
</protein>
<proteinExistence type="predicted"/>
<sequence>MVPATGAISNSEINLIAEREGKDTGFIPEHKTPLNSKTCEELFNTLAEWNSYLEDHIPYFSEGETTPEDFQP</sequence>
<reference evidence="1" key="1">
    <citation type="submission" date="2018-06" db="EMBL/GenBank/DDBJ databases">
        <authorList>
            <person name="Zhirakovskaya E."/>
        </authorList>
    </citation>
    <scope>NUCLEOTIDE SEQUENCE</scope>
</reference>
<evidence type="ECO:0000313" key="1">
    <source>
        <dbReference type="EMBL" id="VAW36218.1"/>
    </source>
</evidence>
<name>A0A3B0UYH8_9ZZZZ</name>
<gene>
    <name evidence="1" type="ORF">MNBD_CHLOROFLEXI01-3692</name>
</gene>
<dbReference type="EMBL" id="UOEU01000617">
    <property type="protein sequence ID" value="VAW36218.1"/>
    <property type="molecule type" value="Genomic_DNA"/>
</dbReference>
<dbReference type="AlphaFoldDB" id="A0A3B0UYH8"/>